<feature type="region of interest" description="Disordered" evidence="2">
    <location>
        <begin position="1"/>
        <end position="24"/>
    </location>
</feature>
<feature type="compositionally biased region" description="Polar residues" evidence="2">
    <location>
        <begin position="883"/>
        <end position="906"/>
    </location>
</feature>
<feature type="compositionally biased region" description="Basic residues" evidence="2">
    <location>
        <begin position="290"/>
        <end position="303"/>
    </location>
</feature>
<feature type="region of interest" description="Disordered" evidence="2">
    <location>
        <begin position="206"/>
        <end position="357"/>
    </location>
</feature>
<feature type="compositionally biased region" description="Basic and acidic residues" evidence="2">
    <location>
        <begin position="386"/>
        <end position="403"/>
    </location>
</feature>
<feature type="compositionally biased region" description="Polar residues" evidence="2">
    <location>
        <begin position="68"/>
        <end position="95"/>
    </location>
</feature>
<dbReference type="InterPro" id="IPR036236">
    <property type="entry name" value="Znf_C2H2_sf"/>
</dbReference>
<feature type="compositionally biased region" description="Basic and acidic residues" evidence="2">
    <location>
        <begin position="908"/>
        <end position="917"/>
    </location>
</feature>
<feature type="region of interest" description="Disordered" evidence="2">
    <location>
        <begin position="860"/>
        <end position="1008"/>
    </location>
</feature>
<proteinExistence type="evidence at transcript level"/>
<organism evidence="4">
    <name type="scientific">Marchantia polymorpha</name>
    <name type="common">Common liverwort</name>
    <name type="synonym">Marchantia aquatica</name>
    <dbReference type="NCBI Taxonomy" id="3197"/>
    <lineage>
        <taxon>Eukaryota</taxon>
        <taxon>Viridiplantae</taxon>
        <taxon>Streptophyta</taxon>
        <taxon>Embryophyta</taxon>
        <taxon>Marchantiophyta</taxon>
        <taxon>Marchantiopsida</taxon>
        <taxon>Marchantiidae</taxon>
        <taxon>Marchantiales</taxon>
        <taxon>Marchantiaceae</taxon>
        <taxon>Marchantia</taxon>
    </lineage>
</organism>
<feature type="region of interest" description="Disordered" evidence="2">
    <location>
        <begin position="458"/>
        <end position="727"/>
    </location>
</feature>
<dbReference type="InterPro" id="IPR013087">
    <property type="entry name" value="Znf_C2H2_type"/>
</dbReference>
<dbReference type="PANTHER" id="PTHR46869:SF6">
    <property type="entry name" value="C2H2-TYPE DOMAIN-CONTAINING PROTEIN"/>
    <property type="match status" value="1"/>
</dbReference>
<feature type="compositionally biased region" description="Polar residues" evidence="2">
    <location>
        <begin position="337"/>
        <end position="347"/>
    </location>
</feature>
<feature type="domain" description="C2H2-type" evidence="3">
    <location>
        <begin position="363"/>
        <end position="390"/>
    </location>
</feature>
<feature type="domain" description="C2H2-type" evidence="3">
    <location>
        <begin position="848"/>
        <end position="875"/>
    </location>
</feature>
<dbReference type="Gene3D" id="3.30.160.60">
    <property type="entry name" value="Classic Zinc Finger"/>
    <property type="match status" value="1"/>
</dbReference>
<feature type="compositionally biased region" description="Low complexity" evidence="2">
    <location>
        <begin position="929"/>
        <end position="938"/>
    </location>
</feature>
<feature type="region of interest" description="Disordered" evidence="2">
    <location>
        <begin position="375"/>
        <end position="436"/>
    </location>
</feature>
<dbReference type="EMBL" id="LC172178">
    <property type="protein sequence ID" value="BAV38814.1"/>
    <property type="molecule type" value="mRNA"/>
</dbReference>
<feature type="compositionally biased region" description="Basic and acidic residues" evidence="2">
    <location>
        <begin position="275"/>
        <end position="286"/>
    </location>
</feature>
<feature type="compositionally biased region" description="Basic and acidic residues" evidence="2">
    <location>
        <begin position="870"/>
        <end position="882"/>
    </location>
</feature>
<feature type="compositionally biased region" description="Basic and acidic residues" evidence="2">
    <location>
        <begin position="503"/>
        <end position="519"/>
    </location>
</feature>
<dbReference type="PROSITE" id="PS00028">
    <property type="entry name" value="ZINC_FINGER_C2H2_1"/>
    <property type="match status" value="5"/>
</dbReference>
<keyword evidence="1" id="KW-0862">Zinc</keyword>
<feature type="compositionally biased region" description="Basic and acidic residues" evidence="2">
    <location>
        <begin position="607"/>
        <end position="620"/>
    </location>
</feature>
<keyword evidence="1" id="KW-0863">Zinc-finger</keyword>
<feature type="domain" description="C2H2-type" evidence="3">
    <location>
        <begin position="747"/>
        <end position="774"/>
    </location>
</feature>
<feature type="compositionally biased region" description="Acidic residues" evidence="2">
    <location>
        <begin position="648"/>
        <end position="667"/>
    </location>
</feature>
<evidence type="ECO:0000313" key="4">
    <source>
        <dbReference type="EMBL" id="BAV38814.1"/>
    </source>
</evidence>
<feature type="compositionally biased region" description="Polar residues" evidence="2">
    <location>
        <begin position="532"/>
        <end position="545"/>
    </location>
</feature>
<dbReference type="PROSITE" id="PS50157">
    <property type="entry name" value="ZINC_FINGER_C2H2_2"/>
    <property type="match status" value="4"/>
</dbReference>
<reference evidence="4" key="1">
    <citation type="submission" date="2016-08" db="EMBL/GenBank/DDBJ databases">
        <title>Marchantia male gametogenesis.</title>
        <authorList>
            <person name="Araki T."/>
            <person name="Higo A."/>
        </authorList>
    </citation>
    <scope>NUCLEOTIDE SEQUENCE</scope>
</reference>
<feature type="compositionally biased region" description="Basic and acidic residues" evidence="2">
    <location>
        <begin position="811"/>
        <end position="832"/>
    </location>
</feature>
<dbReference type="PANTHER" id="PTHR46869">
    <property type="entry name" value="C2H2-LIKE ZINC FINGER PROTEIN"/>
    <property type="match status" value="1"/>
</dbReference>
<feature type="compositionally biased region" description="Polar residues" evidence="2">
    <location>
        <begin position="233"/>
        <end position="245"/>
    </location>
</feature>
<dbReference type="AlphaFoldDB" id="A0A1B4XVI1"/>
<evidence type="ECO:0000256" key="1">
    <source>
        <dbReference type="PROSITE-ProRule" id="PRU00042"/>
    </source>
</evidence>
<feature type="region of interest" description="Disordered" evidence="2">
    <location>
        <begin position="767"/>
        <end position="848"/>
    </location>
</feature>
<protein>
    <submittedName>
        <fullName evidence="4">C2H2-type zinc finger protein DUO1-ACTIVATED ZINC FINGER 1</fullName>
    </submittedName>
</protein>
<evidence type="ECO:0000259" key="3">
    <source>
        <dbReference type="PROSITE" id="PS50157"/>
    </source>
</evidence>
<name>A0A1B4XVI1_MARPO</name>
<dbReference type="SUPFAM" id="SSF57667">
    <property type="entry name" value="beta-beta-alpha zinc fingers"/>
    <property type="match status" value="2"/>
</dbReference>
<feature type="compositionally biased region" description="Low complexity" evidence="2">
    <location>
        <begin position="985"/>
        <end position="996"/>
    </location>
</feature>
<evidence type="ECO:0000256" key="2">
    <source>
        <dbReference type="SAM" id="MobiDB-lite"/>
    </source>
</evidence>
<feature type="compositionally biased region" description="Pro residues" evidence="2">
    <location>
        <begin position="412"/>
        <end position="422"/>
    </location>
</feature>
<gene>
    <name evidence="4" type="primary">MpDAZ1</name>
</gene>
<accession>A0A1B4XVI1</accession>
<dbReference type="GO" id="GO:0008270">
    <property type="term" value="F:zinc ion binding"/>
    <property type="evidence" value="ECO:0007669"/>
    <property type="project" value="UniProtKB-KW"/>
</dbReference>
<feature type="compositionally biased region" description="Low complexity" evidence="2">
    <location>
        <begin position="10"/>
        <end position="19"/>
    </location>
</feature>
<dbReference type="Pfam" id="PF13912">
    <property type="entry name" value="zf-C2H2_6"/>
    <property type="match status" value="5"/>
</dbReference>
<dbReference type="SMART" id="SM00355">
    <property type="entry name" value="ZnF_C2H2"/>
    <property type="match status" value="5"/>
</dbReference>
<feature type="domain" description="C2H2-type" evidence="3">
    <location>
        <begin position="193"/>
        <end position="220"/>
    </location>
</feature>
<sequence length="1037" mass="111823">MVGCHEQEAPSETTASSSSFERELVTGSSCVIDADANYSEMAVSDTAAGLTAPTARQRVSDEGKKPGPSSQHRPSPDRNYSQAVSENLQAVTSSSSEHRGISRIVQQQQPGQPFHRRHTTGATSPAMGTAEAAAVAAAASSSSAEEAALDVDCVEGHDEGLHSGREIPRCGLDNLDSSPDCGRHDASQGNSRHTCKVCKRPFSSGRALGGHMRAHGNGDPGTSSNADRKSEKQLISSSPRTQQASLHACNGVAENGIEHPGADGVARAQSLSPESRARARTREIQVRRAVGARRSKTNGKRRGSTTPKSSVEDAAALTKQQPHDEDDNAASRRQAERSSTSCSDNNSDGAHDDGAATDDAAGNICDVCREEFENEKQLNTHKKSHKPEYNLRECPRKSRRFIDQDYTEVAPPTIPTKKPPAPQEKQQSDSGCPYPGCTKKFHSSKALFGHMRCHPDRTWRGIHPPDENGASTSAAGERQHRRKKSRPNSHVPARVVSDSESEPEQKQSGKSASTEHESDTDSIEAAYIQGQEAHTNGDRQQSSTPGWWASGVTGKRSKRSRQTVRSLQAVHHGASTSSAAAPDNALEELNETAMVMMMLASNPSGAPKHEDPDEHMEDLFRNPNSADECPKDEPTEGCLEAALRAKDEEEDEEDEEEDKEEEGEDGDEKQGAAAATAAEVVEDLEQGPELVPKDEFMTAAAETAEVPMEVDEEPEASLSEDGVLQGEEAVQLEAGQQEASSSKHGKYQCATCLRFFRSHQALGGHRASHKKVKGCFARTNVGDGPQPESLDEELSEDMLRSEEQLPTELQDLSHSEGDDKDRQMTSNSKDESSTDVVPPTGSIKKGAHKCTECGRCFDSGQALGGHKRCHFDPTKKDAEKEGSSSNNGGKNPRSSNPAGRASYSQSRGRHESSDARGHSPRAKSDPGLQQQQQQQAAAPAESRSTGLLRPIEIDLNKPPTVTYDEEMEMAPSPASAKFSVENHEAQASASAEASSSPDDGEPMRNQPRDYQLILHLSPITLNLEDQLHAYYKRVTPA</sequence>
<feature type="region of interest" description="Disordered" evidence="2">
    <location>
        <begin position="43"/>
        <end position="128"/>
    </location>
</feature>
<keyword evidence="1" id="KW-0479">Metal-binding</keyword>